<reference evidence="3" key="1">
    <citation type="journal article" date="2011" name="Proc. Natl. Acad. Sci. U.S.A.">
        <title>Genomic insights into the physiology and ecology of the marine filamentous cyanobacterium Lyngbya majuscula.</title>
        <authorList>
            <person name="Jones A.C."/>
            <person name="Monroe E.A."/>
            <person name="Podell S."/>
            <person name="Hess W.R."/>
            <person name="Klages S."/>
            <person name="Esquenazi E."/>
            <person name="Niessen S."/>
            <person name="Hoover H."/>
            <person name="Rothmann M."/>
            <person name="Lasken R.S."/>
            <person name="Yates J.R.III."/>
            <person name="Reinhardt R."/>
            <person name="Kube M."/>
            <person name="Burkart M.D."/>
            <person name="Allen E.E."/>
            <person name="Dorrestein P.C."/>
            <person name="Gerwick W.H."/>
            <person name="Gerwick L."/>
        </authorList>
    </citation>
    <scope>NUCLEOTIDE SEQUENCE [LARGE SCALE GENOMIC DNA]</scope>
    <source>
        <strain evidence="3">3L</strain>
    </source>
</reference>
<evidence type="ECO:0000313" key="3">
    <source>
        <dbReference type="Proteomes" id="UP000003959"/>
    </source>
</evidence>
<proteinExistence type="predicted"/>
<keyword evidence="3" id="KW-1185">Reference proteome</keyword>
<feature type="signal peptide" evidence="1">
    <location>
        <begin position="1"/>
        <end position="27"/>
    </location>
</feature>
<sequence>MQVVHKVLKGMLVFCLSLVMIVGSAQAAECYVEPRFILLAEGSSQYILDVIDGPASSLDVSFISFEEDQQTISLIVDPPGPHDYVENLPVPGYSSDQPTSYDHVFEGVEPFYQVIVRDALPWDIYMDVEGCHKA</sequence>
<dbReference type="Proteomes" id="UP000003959">
    <property type="component" value="Unassembled WGS sequence"/>
</dbReference>
<keyword evidence="1" id="KW-0732">Signal</keyword>
<organism evidence="2 3">
    <name type="scientific">Moorena producens 3L</name>
    <dbReference type="NCBI Taxonomy" id="489825"/>
    <lineage>
        <taxon>Bacteria</taxon>
        <taxon>Bacillati</taxon>
        <taxon>Cyanobacteriota</taxon>
        <taxon>Cyanophyceae</taxon>
        <taxon>Coleofasciculales</taxon>
        <taxon>Coleofasciculaceae</taxon>
        <taxon>Moorena</taxon>
    </lineage>
</organism>
<protein>
    <submittedName>
        <fullName evidence="2">Uncharacterized protein</fullName>
    </submittedName>
</protein>
<dbReference type="EMBL" id="GL890927">
    <property type="protein sequence ID" value="EGJ32247.1"/>
    <property type="molecule type" value="Genomic_DNA"/>
</dbReference>
<evidence type="ECO:0000256" key="1">
    <source>
        <dbReference type="SAM" id="SignalP"/>
    </source>
</evidence>
<accession>F4XT72</accession>
<gene>
    <name evidence="2" type="ORF">LYNGBM3L_27820</name>
</gene>
<feature type="chain" id="PRO_5003324442" evidence="1">
    <location>
        <begin position="28"/>
        <end position="134"/>
    </location>
</feature>
<name>F4XT72_9CYAN</name>
<dbReference type="HOGENOM" id="CLU_1893838_0_0_3"/>
<evidence type="ECO:0000313" key="2">
    <source>
        <dbReference type="EMBL" id="EGJ32247.1"/>
    </source>
</evidence>
<dbReference type="AlphaFoldDB" id="F4XT72"/>
<dbReference type="RefSeq" id="WP_008185272.1">
    <property type="nucleotide sequence ID" value="NZ_GL890927.1"/>
</dbReference>